<sequence>MGHALASAAAENLVQVRRLAGEDVDAFVEVAVAGCLGDAGVTGEAQWTIL</sequence>
<keyword evidence="2" id="KW-1185">Reference proteome</keyword>
<gene>
    <name evidence="1" type="ORF">ACFFV7_39125</name>
</gene>
<dbReference type="EMBL" id="JBHMEI010000048">
    <property type="protein sequence ID" value="MFB9207255.1"/>
    <property type="molecule type" value="Genomic_DNA"/>
</dbReference>
<proteinExistence type="predicted"/>
<reference evidence="1 2" key="1">
    <citation type="submission" date="2024-09" db="EMBL/GenBank/DDBJ databases">
        <authorList>
            <person name="Sun Q."/>
            <person name="Mori K."/>
        </authorList>
    </citation>
    <scope>NUCLEOTIDE SEQUENCE [LARGE SCALE GENOMIC DNA]</scope>
    <source>
        <strain evidence="1 2">CCM 3426</strain>
    </source>
</reference>
<accession>A0ABV5IRR7</accession>
<dbReference type="RefSeq" id="WP_194522012.1">
    <property type="nucleotide sequence ID" value="NZ_BMRC01000050.1"/>
</dbReference>
<protein>
    <submittedName>
        <fullName evidence="1">Uncharacterized protein</fullName>
    </submittedName>
</protein>
<evidence type="ECO:0000313" key="1">
    <source>
        <dbReference type="EMBL" id="MFB9207255.1"/>
    </source>
</evidence>
<evidence type="ECO:0000313" key="2">
    <source>
        <dbReference type="Proteomes" id="UP001589647"/>
    </source>
</evidence>
<dbReference type="Proteomes" id="UP001589647">
    <property type="component" value="Unassembled WGS sequence"/>
</dbReference>
<name>A0ABV5IRR7_9ACTN</name>
<comment type="caution">
    <text evidence="1">The sequence shown here is derived from an EMBL/GenBank/DDBJ whole genome shotgun (WGS) entry which is preliminary data.</text>
</comment>
<organism evidence="1 2">
    <name type="scientific">Nonomuraea spiralis</name>
    <dbReference type="NCBI Taxonomy" id="46182"/>
    <lineage>
        <taxon>Bacteria</taxon>
        <taxon>Bacillati</taxon>
        <taxon>Actinomycetota</taxon>
        <taxon>Actinomycetes</taxon>
        <taxon>Streptosporangiales</taxon>
        <taxon>Streptosporangiaceae</taxon>
        <taxon>Nonomuraea</taxon>
    </lineage>
</organism>